<evidence type="ECO:0000259" key="2">
    <source>
        <dbReference type="Pfam" id="PF10328"/>
    </source>
</evidence>
<organism evidence="3 4">
    <name type="scientific">Teladorsagia circumcincta</name>
    <name type="common">Brown stomach worm</name>
    <name type="synonym">Ostertagia circumcincta</name>
    <dbReference type="NCBI Taxonomy" id="45464"/>
    <lineage>
        <taxon>Eukaryota</taxon>
        <taxon>Metazoa</taxon>
        <taxon>Ecdysozoa</taxon>
        <taxon>Nematoda</taxon>
        <taxon>Chromadorea</taxon>
        <taxon>Rhabditida</taxon>
        <taxon>Rhabditina</taxon>
        <taxon>Rhabditomorpha</taxon>
        <taxon>Strongyloidea</taxon>
        <taxon>Trichostrongylidae</taxon>
        <taxon>Teladorsagia</taxon>
    </lineage>
</organism>
<sequence>MNSSATELVDQATATRDRQIAAAVIFMIAFPGVIFNTLVAMFTRRLPTLNNPFGRLTASQATGEIVFCACFAFHYVPMVALNIEVMKEFSHYVGLISLMCYDICGQLWYVDFTQDMIVVFIIAIIDTITIIKYKLSISKMSKLNNHVAKRNLDKTLLKQ</sequence>
<dbReference type="Pfam" id="PF10328">
    <property type="entry name" value="7TM_GPCR_Srx"/>
    <property type="match status" value="1"/>
</dbReference>
<gene>
    <name evidence="3" type="ORF">TELCIR_04963</name>
</gene>
<accession>A0A2G9US67</accession>
<feature type="transmembrane region" description="Helical" evidence="1">
    <location>
        <begin position="92"/>
        <end position="110"/>
    </location>
</feature>
<reference evidence="3 4" key="1">
    <citation type="submission" date="2015-09" db="EMBL/GenBank/DDBJ databases">
        <title>Draft genome of the parasitic nematode Teladorsagia circumcincta isolate WARC Sus (inbred).</title>
        <authorList>
            <person name="Mitreva M."/>
        </authorList>
    </citation>
    <scope>NUCLEOTIDE SEQUENCE [LARGE SCALE GENOMIC DNA]</scope>
    <source>
        <strain evidence="3 4">S</strain>
    </source>
</reference>
<dbReference type="OrthoDB" id="5825164at2759"/>
<dbReference type="Proteomes" id="UP000230423">
    <property type="component" value="Unassembled WGS sequence"/>
</dbReference>
<dbReference type="InterPro" id="IPR019430">
    <property type="entry name" value="7TM_GPCR_serpentine_rcpt_Srx"/>
</dbReference>
<proteinExistence type="predicted"/>
<dbReference type="AlphaFoldDB" id="A0A2G9US67"/>
<keyword evidence="1" id="KW-1133">Transmembrane helix</keyword>
<feature type="domain" description="7TM GPCR serpentine receptor class x (Srx)" evidence="2">
    <location>
        <begin position="26"/>
        <end position="104"/>
    </location>
</feature>
<dbReference type="PANTHER" id="PTHR23017">
    <property type="entry name" value="SERPENTINE RECEPTOR, CLASS X"/>
    <property type="match status" value="1"/>
</dbReference>
<keyword evidence="4" id="KW-1185">Reference proteome</keyword>
<feature type="transmembrane region" description="Helical" evidence="1">
    <location>
        <begin position="61"/>
        <end position="80"/>
    </location>
</feature>
<keyword evidence="1" id="KW-0472">Membrane</keyword>
<feature type="transmembrane region" description="Helical" evidence="1">
    <location>
        <begin position="116"/>
        <end position="135"/>
    </location>
</feature>
<evidence type="ECO:0000256" key="1">
    <source>
        <dbReference type="SAM" id="Phobius"/>
    </source>
</evidence>
<name>A0A2G9US67_TELCI</name>
<evidence type="ECO:0000313" key="4">
    <source>
        <dbReference type="Proteomes" id="UP000230423"/>
    </source>
</evidence>
<protein>
    <recommendedName>
        <fullName evidence="2">7TM GPCR serpentine receptor class x (Srx) domain-containing protein</fullName>
    </recommendedName>
</protein>
<keyword evidence="1" id="KW-0812">Transmembrane</keyword>
<dbReference type="PANTHER" id="PTHR23017:SF44">
    <property type="entry name" value="G-PROTEIN COUPLED RECEPTORS FAMILY 1 PROFILE DOMAIN-CONTAINING PROTEIN"/>
    <property type="match status" value="1"/>
</dbReference>
<dbReference type="EMBL" id="KZ345525">
    <property type="protein sequence ID" value="PIO73079.1"/>
    <property type="molecule type" value="Genomic_DNA"/>
</dbReference>
<evidence type="ECO:0000313" key="3">
    <source>
        <dbReference type="EMBL" id="PIO73079.1"/>
    </source>
</evidence>
<feature type="non-terminal residue" evidence="3">
    <location>
        <position position="159"/>
    </location>
</feature>
<feature type="transmembrane region" description="Helical" evidence="1">
    <location>
        <begin position="20"/>
        <end position="41"/>
    </location>
</feature>